<dbReference type="CDD" id="cd00082">
    <property type="entry name" value="HisKA"/>
    <property type="match status" value="1"/>
</dbReference>
<dbReference type="Pfam" id="PF02518">
    <property type="entry name" value="HATPase_c"/>
    <property type="match status" value="1"/>
</dbReference>
<dbReference type="SMART" id="SM00388">
    <property type="entry name" value="HisKA"/>
    <property type="match status" value="1"/>
</dbReference>
<reference evidence="5 7" key="1">
    <citation type="submission" date="2015-07" db="EMBL/GenBank/DDBJ databases">
        <title>Genome of Polaribacter dokdonenesis DSW-5, isolated from seawater off Dokdo in Korea.</title>
        <authorList>
            <person name="Yoon K."/>
            <person name="Song J.Y."/>
            <person name="Kim J.F."/>
        </authorList>
    </citation>
    <scope>NUCLEOTIDE SEQUENCE [LARGE SCALE GENOMIC DNA]</scope>
    <source>
        <strain evidence="5 7">DSW-5</strain>
    </source>
</reference>
<dbReference type="PROSITE" id="PS50109">
    <property type="entry name" value="HIS_KIN"/>
    <property type="match status" value="1"/>
</dbReference>
<dbReference type="Gene3D" id="3.30.450.40">
    <property type="match status" value="1"/>
</dbReference>
<dbReference type="SUPFAM" id="SSF55781">
    <property type="entry name" value="GAF domain-like"/>
    <property type="match status" value="1"/>
</dbReference>
<evidence type="ECO:0000313" key="5">
    <source>
        <dbReference type="EMBL" id="KOY52720.1"/>
    </source>
</evidence>
<feature type="coiled-coil region" evidence="3">
    <location>
        <begin position="151"/>
        <end position="188"/>
    </location>
</feature>
<dbReference type="InterPro" id="IPR029016">
    <property type="entry name" value="GAF-like_dom_sf"/>
</dbReference>
<dbReference type="InterPro" id="IPR003594">
    <property type="entry name" value="HATPase_dom"/>
</dbReference>
<name>A0A0N0CG41_9FLAO</name>
<dbReference type="CDD" id="cd00075">
    <property type="entry name" value="HATPase"/>
    <property type="match status" value="1"/>
</dbReference>
<keyword evidence="5" id="KW-0808">Transferase</keyword>
<dbReference type="InterPro" id="IPR003661">
    <property type="entry name" value="HisK_dim/P_dom"/>
</dbReference>
<gene>
    <name evidence="5" type="ORF">I602_2280</name>
    <name evidence="6" type="ORF">SAMN05444353_2054</name>
</gene>
<dbReference type="RefSeq" id="WP_053974802.1">
    <property type="nucleotide sequence ID" value="NZ_FNUE01000002.1"/>
</dbReference>
<accession>A0A0N0CG41</accession>
<dbReference type="Gene3D" id="3.30.565.10">
    <property type="entry name" value="Histidine kinase-like ATPase, C-terminal domain"/>
    <property type="match status" value="1"/>
</dbReference>
<dbReference type="PATRIC" id="fig|1300348.6.peg.2281"/>
<dbReference type="InterPro" id="IPR005467">
    <property type="entry name" value="His_kinase_dom"/>
</dbReference>
<dbReference type="PANTHER" id="PTHR43102">
    <property type="entry name" value="SLR1143 PROTEIN"/>
    <property type="match status" value="1"/>
</dbReference>
<dbReference type="STRING" id="1300348.I602_2280"/>
<sequence>MITANPPENEVERLKSLQNYKILDSLPEEDYDAIAKIASSICNTPIALISLVDKDRQWFKANHGLDAKQTPRDLAFCAHSILEPNDLFIVNDATKDERFFDNPLTTGDPNVIFYAGASLNTSDGYPLGTLCVIDNEPKVLSEEQKDALKLLANQVVNLLELRKKNRELEKVNKEVSSLNEQLNNFAYRLTHDLKSPINGVNFLVDVLKTDHAALFDNQEAKDYLGLISNRMGYMSNLVDDILHYTKVNNENIIYSKFSLKDTVASIVNNIDFENLVTCSYNLVSDAVVSSKIGVMQVFQNLISNSIKFSDKEKVALSIELKKDSDYYHFIYCDNGPGIPVKYREKVFNMFETLSNEQNNSTGIGLTTVKSIIERLGGTCSLEEPKENNTGICFHFKILIKDITT</sequence>
<reference evidence="6 8" key="2">
    <citation type="submission" date="2016-10" db="EMBL/GenBank/DDBJ databases">
        <authorList>
            <person name="Varghese N."/>
            <person name="Submissions S."/>
        </authorList>
    </citation>
    <scope>NUCLEOTIDE SEQUENCE [LARGE SCALE GENOMIC DNA]</scope>
    <source>
        <strain evidence="6 8">DSW-5</strain>
    </source>
</reference>
<dbReference type="SUPFAM" id="SSF47384">
    <property type="entry name" value="Homodimeric domain of signal transducing histidine kinase"/>
    <property type="match status" value="1"/>
</dbReference>
<dbReference type="InterPro" id="IPR003018">
    <property type="entry name" value="GAF"/>
</dbReference>
<keyword evidence="8" id="KW-1185">Reference proteome</keyword>
<evidence type="ECO:0000313" key="7">
    <source>
        <dbReference type="Proteomes" id="UP000037716"/>
    </source>
</evidence>
<keyword evidence="5" id="KW-0418">Kinase</keyword>
<evidence type="ECO:0000313" key="6">
    <source>
        <dbReference type="EMBL" id="SEE51049.1"/>
    </source>
</evidence>
<dbReference type="Proteomes" id="UP000183071">
    <property type="component" value="Unassembled WGS sequence"/>
</dbReference>
<dbReference type="OrthoDB" id="9811889at2"/>
<dbReference type="EMBL" id="LGBR01000001">
    <property type="protein sequence ID" value="KOY52720.1"/>
    <property type="molecule type" value="Genomic_DNA"/>
</dbReference>
<dbReference type="GO" id="GO:0000155">
    <property type="term" value="F:phosphorelay sensor kinase activity"/>
    <property type="evidence" value="ECO:0007669"/>
    <property type="project" value="InterPro"/>
</dbReference>
<dbReference type="Pfam" id="PF01590">
    <property type="entry name" value="GAF"/>
    <property type="match status" value="1"/>
</dbReference>
<organism evidence="5 7">
    <name type="scientific">Polaribacter dokdonensis DSW-5</name>
    <dbReference type="NCBI Taxonomy" id="1300348"/>
    <lineage>
        <taxon>Bacteria</taxon>
        <taxon>Pseudomonadati</taxon>
        <taxon>Bacteroidota</taxon>
        <taxon>Flavobacteriia</taxon>
        <taxon>Flavobacteriales</taxon>
        <taxon>Flavobacteriaceae</taxon>
    </lineage>
</organism>
<dbReference type="AlphaFoldDB" id="A0A0N0CG41"/>
<dbReference type="SUPFAM" id="SSF55874">
    <property type="entry name" value="ATPase domain of HSP90 chaperone/DNA topoisomerase II/histidine kinase"/>
    <property type="match status" value="1"/>
</dbReference>
<dbReference type="SMART" id="SM00065">
    <property type="entry name" value="GAF"/>
    <property type="match status" value="1"/>
</dbReference>
<evidence type="ECO:0000259" key="4">
    <source>
        <dbReference type="PROSITE" id="PS50109"/>
    </source>
</evidence>
<evidence type="ECO:0000313" key="8">
    <source>
        <dbReference type="Proteomes" id="UP000183071"/>
    </source>
</evidence>
<dbReference type="SMART" id="SM00387">
    <property type="entry name" value="HATPase_c"/>
    <property type="match status" value="1"/>
</dbReference>
<dbReference type="InterPro" id="IPR036097">
    <property type="entry name" value="HisK_dim/P_sf"/>
</dbReference>
<dbReference type="Pfam" id="PF00512">
    <property type="entry name" value="HisKA"/>
    <property type="match status" value="1"/>
</dbReference>
<evidence type="ECO:0000256" key="2">
    <source>
        <dbReference type="ARBA" id="ARBA00012438"/>
    </source>
</evidence>
<dbReference type="Proteomes" id="UP000037716">
    <property type="component" value="Unassembled WGS sequence"/>
</dbReference>
<comment type="caution">
    <text evidence="5">The sequence shown here is derived from an EMBL/GenBank/DDBJ whole genome shotgun (WGS) entry which is preliminary data.</text>
</comment>
<dbReference type="InterPro" id="IPR036890">
    <property type="entry name" value="HATPase_C_sf"/>
</dbReference>
<dbReference type="EC" id="2.7.13.3" evidence="2"/>
<comment type="catalytic activity">
    <reaction evidence="1">
        <text>ATP + protein L-histidine = ADP + protein N-phospho-L-histidine.</text>
        <dbReference type="EC" id="2.7.13.3"/>
    </reaction>
</comment>
<evidence type="ECO:0000256" key="1">
    <source>
        <dbReference type="ARBA" id="ARBA00000085"/>
    </source>
</evidence>
<proteinExistence type="predicted"/>
<evidence type="ECO:0000256" key="3">
    <source>
        <dbReference type="SAM" id="Coils"/>
    </source>
</evidence>
<dbReference type="EMBL" id="FNUE01000002">
    <property type="protein sequence ID" value="SEE51049.1"/>
    <property type="molecule type" value="Genomic_DNA"/>
</dbReference>
<keyword evidence="3" id="KW-0175">Coiled coil</keyword>
<dbReference type="PANTHER" id="PTHR43102:SF2">
    <property type="entry name" value="GAF DOMAIN-CONTAINING PROTEIN"/>
    <property type="match status" value="1"/>
</dbReference>
<feature type="domain" description="Histidine kinase" evidence="4">
    <location>
        <begin position="188"/>
        <end position="401"/>
    </location>
</feature>
<dbReference type="Gene3D" id="1.10.287.130">
    <property type="match status" value="1"/>
</dbReference>
<protein>
    <recommendedName>
        <fullName evidence="2">histidine kinase</fullName>
        <ecNumber evidence="2">2.7.13.3</ecNumber>
    </recommendedName>
</protein>